<dbReference type="SUPFAM" id="SSF52540">
    <property type="entry name" value="P-loop containing nucleoside triphosphate hydrolases"/>
    <property type="match status" value="1"/>
</dbReference>
<keyword evidence="10" id="KW-0732">Signal</keyword>
<keyword evidence="5" id="KW-0547">Nucleotide-binding</keyword>
<dbReference type="PANTHER" id="PTHR43776:SF15">
    <property type="entry name" value="GLUTATHIONE IMPORT ATP-BINDING PROTEIN GSIA"/>
    <property type="match status" value="1"/>
</dbReference>
<organism evidence="12 13">
    <name type="scientific">Raoultella terrigena</name>
    <name type="common">Klebsiella terrigena</name>
    <dbReference type="NCBI Taxonomy" id="577"/>
    <lineage>
        <taxon>Bacteria</taxon>
        <taxon>Pseudomonadati</taxon>
        <taxon>Pseudomonadota</taxon>
        <taxon>Gammaproteobacteria</taxon>
        <taxon>Enterobacterales</taxon>
        <taxon>Enterobacteriaceae</taxon>
        <taxon>Klebsiella/Raoultella group</taxon>
        <taxon>Raoultella</taxon>
    </lineage>
</organism>
<feature type="region of interest" description="Disordered" evidence="9">
    <location>
        <begin position="137"/>
        <end position="163"/>
    </location>
</feature>
<dbReference type="AlphaFoldDB" id="A0A485B9B1"/>
<accession>A0A485B9B1</accession>
<evidence type="ECO:0000256" key="10">
    <source>
        <dbReference type="SAM" id="SignalP"/>
    </source>
</evidence>
<evidence type="ECO:0000256" key="2">
    <source>
        <dbReference type="ARBA" id="ARBA00022448"/>
    </source>
</evidence>
<keyword evidence="8" id="KW-0472">Membrane</keyword>
<keyword evidence="3" id="KW-1003">Cell membrane</keyword>
<evidence type="ECO:0000256" key="3">
    <source>
        <dbReference type="ARBA" id="ARBA00022475"/>
    </source>
</evidence>
<feature type="domain" description="ABC transporter" evidence="11">
    <location>
        <begin position="21"/>
        <end position="145"/>
    </location>
</feature>
<protein>
    <submittedName>
        <fullName evidence="12">Glutathione import ATP-binding protein GsiA</fullName>
        <ecNumber evidence="12">3.6.3.-</ecNumber>
    </submittedName>
</protein>
<name>A0A485B9B1_RAOTE</name>
<dbReference type="Pfam" id="PF00005">
    <property type="entry name" value="ABC_tran"/>
    <property type="match status" value="1"/>
</dbReference>
<evidence type="ECO:0000259" key="11">
    <source>
        <dbReference type="Pfam" id="PF00005"/>
    </source>
</evidence>
<gene>
    <name evidence="12" type="primary">gsiA_4</name>
    <name evidence="12" type="ORF">NCTC13038_01288</name>
</gene>
<proteinExistence type="predicted"/>
<evidence type="ECO:0000256" key="9">
    <source>
        <dbReference type="SAM" id="MobiDB-lite"/>
    </source>
</evidence>
<dbReference type="GO" id="GO:0005886">
    <property type="term" value="C:plasma membrane"/>
    <property type="evidence" value="ECO:0007669"/>
    <property type="project" value="UniProtKB-SubCell"/>
</dbReference>
<feature type="compositionally biased region" description="Low complexity" evidence="9">
    <location>
        <begin position="151"/>
        <end position="163"/>
    </location>
</feature>
<evidence type="ECO:0000256" key="1">
    <source>
        <dbReference type="ARBA" id="ARBA00004417"/>
    </source>
</evidence>
<evidence type="ECO:0000313" key="13">
    <source>
        <dbReference type="Proteomes" id="UP000332594"/>
    </source>
</evidence>
<dbReference type="EC" id="3.6.3.-" evidence="12"/>
<dbReference type="GO" id="GO:0016887">
    <property type="term" value="F:ATP hydrolysis activity"/>
    <property type="evidence" value="ECO:0007669"/>
    <property type="project" value="InterPro"/>
</dbReference>
<keyword evidence="4" id="KW-0997">Cell inner membrane</keyword>
<dbReference type="Gene3D" id="3.40.50.300">
    <property type="entry name" value="P-loop containing nucleotide triphosphate hydrolases"/>
    <property type="match status" value="1"/>
</dbReference>
<keyword evidence="12" id="KW-0378">Hydrolase</keyword>
<dbReference type="InterPro" id="IPR027417">
    <property type="entry name" value="P-loop_NTPase"/>
</dbReference>
<keyword evidence="2" id="KW-0813">Transport</keyword>
<keyword evidence="7" id="KW-1278">Translocase</keyword>
<reference evidence="12 13" key="1">
    <citation type="submission" date="2019-03" db="EMBL/GenBank/DDBJ databases">
        <authorList>
            <consortium name="Pathogen Informatics"/>
        </authorList>
    </citation>
    <scope>NUCLEOTIDE SEQUENCE [LARGE SCALE GENOMIC DNA]</scope>
    <source>
        <strain evidence="12 13">NCTC13038</strain>
    </source>
</reference>
<evidence type="ECO:0000256" key="5">
    <source>
        <dbReference type="ARBA" id="ARBA00022741"/>
    </source>
</evidence>
<dbReference type="GO" id="GO:0005524">
    <property type="term" value="F:ATP binding"/>
    <property type="evidence" value="ECO:0007669"/>
    <property type="project" value="UniProtKB-KW"/>
</dbReference>
<comment type="subcellular location">
    <subcellularLocation>
        <location evidence="1">Cell inner membrane</location>
        <topology evidence="1">Peripheral membrane protein</topology>
    </subcellularLocation>
</comment>
<evidence type="ECO:0000256" key="8">
    <source>
        <dbReference type="ARBA" id="ARBA00023136"/>
    </source>
</evidence>
<dbReference type="Proteomes" id="UP000332594">
    <property type="component" value="Unassembled WGS sequence"/>
</dbReference>
<dbReference type="EMBL" id="CAADJG010000002">
    <property type="protein sequence ID" value="VFS68128.1"/>
    <property type="molecule type" value="Genomic_DNA"/>
</dbReference>
<evidence type="ECO:0000313" key="12">
    <source>
        <dbReference type="EMBL" id="VFS68128.1"/>
    </source>
</evidence>
<dbReference type="InterPro" id="IPR050319">
    <property type="entry name" value="ABC_transp_ATP-bind"/>
</dbReference>
<keyword evidence="6 12" id="KW-0067">ATP-binding</keyword>
<evidence type="ECO:0000256" key="4">
    <source>
        <dbReference type="ARBA" id="ARBA00022519"/>
    </source>
</evidence>
<sequence length="163" mass="17147">MTVVNLAALRVIFGAKTAVSAASFSVDAGETFSLIGASGCGKSTILRVLGGLQRDWSGEVALFGKAITPGVRFQGPLRRNVQMVFQDPYASLHPNHTLWRTLAEPLEIHGISDIAQRVTTALEQVGLPADAARRYPHQLSGGQRQARGDCPRAAAAPADSAAG</sequence>
<evidence type="ECO:0000256" key="6">
    <source>
        <dbReference type="ARBA" id="ARBA00022840"/>
    </source>
</evidence>
<dbReference type="InterPro" id="IPR003439">
    <property type="entry name" value="ABC_transporter-like_ATP-bd"/>
</dbReference>
<evidence type="ECO:0000256" key="7">
    <source>
        <dbReference type="ARBA" id="ARBA00022967"/>
    </source>
</evidence>
<dbReference type="PANTHER" id="PTHR43776">
    <property type="entry name" value="TRANSPORT ATP-BINDING PROTEIN"/>
    <property type="match status" value="1"/>
</dbReference>
<feature type="chain" id="PRO_5019853117" evidence="10">
    <location>
        <begin position="22"/>
        <end position="163"/>
    </location>
</feature>
<feature type="signal peptide" evidence="10">
    <location>
        <begin position="1"/>
        <end position="21"/>
    </location>
</feature>